<reference evidence="2 3" key="1">
    <citation type="submission" date="2018-07" db="EMBL/GenBank/DDBJ databases">
        <title>Genomic Encyclopedia of Type Strains, Phase IV (KMG-IV): sequencing the most valuable type-strain genomes for metagenomic binning, comparative biology and taxonomic classification.</title>
        <authorList>
            <person name="Goeker M."/>
        </authorList>
    </citation>
    <scope>NUCLEOTIDE SEQUENCE [LARGE SCALE GENOMIC DNA]</scope>
    <source>
        <strain evidence="2 3">DSM 21634</strain>
    </source>
</reference>
<feature type="region of interest" description="Disordered" evidence="1">
    <location>
        <begin position="90"/>
        <end position="150"/>
    </location>
</feature>
<comment type="caution">
    <text evidence="2">The sequence shown here is derived from an EMBL/GenBank/DDBJ whole genome shotgun (WGS) entry which is preliminary data.</text>
</comment>
<feature type="compositionally biased region" description="Low complexity" evidence="1">
    <location>
        <begin position="132"/>
        <end position="148"/>
    </location>
</feature>
<dbReference type="EMBL" id="QPJK01000011">
    <property type="protein sequence ID" value="RCW66208.1"/>
    <property type="molecule type" value="Genomic_DNA"/>
</dbReference>
<dbReference type="OrthoDB" id="7061550at2"/>
<dbReference type="InterPro" id="IPR021207">
    <property type="entry name" value="Integr_conj_element_PFL4705"/>
</dbReference>
<keyword evidence="3" id="KW-1185">Reference proteome</keyword>
<evidence type="ECO:0000256" key="1">
    <source>
        <dbReference type="SAM" id="MobiDB-lite"/>
    </source>
</evidence>
<dbReference type="Proteomes" id="UP000252884">
    <property type="component" value="Unassembled WGS sequence"/>
</dbReference>
<feature type="compositionally biased region" description="Gly residues" evidence="1">
    <location>
        <begin position="205"/>
        <end position="214"/>
    </location>
</feature>
<dbReference type="NCBIfam" id="TIGR03752">
    <property type="entry name" value="conj_TIGR03752"/>
    <property type="match status" value="1"/>
</dbReference>
<feature type="region of interest" description="Disordered" evidence="1">
    <location>
        <begin position="183"/>
        <end position="226"/>
    </location>
</feature>
<organism evidence="2 3">
    <name type="scientific">Pseudorhodoferax soli</name>
    <dbReference type="NCBI Taxonomy" id="545864"/>
    <lineage>
        <taxon>Bacteria</taxon>
        <taxon>Pseudomonadati</taxon>
        <taxon>Pseudomonadota</taxon>
        <taxon>Betaproteobacteria</taxon>
        <taxon>Burkholderiales</taxon>
        <taxon>Comamonadaceae</taxon>
    </lineage>
</organism>
<dbReference type="AlphaFoldDB" id="A0A368XGR1"/>
<evidence type="ECO:0000313" key="2">
    <source>
        <dbReference type="EMBL" id="RCW66208.1"/>
    </source>
</evidence>
<proteinExistence type="predicted"/>
<feature type="region of interest" description="Disordered" evidence="1">
    <location>
        <begin position="29"/>
        <end position="59"/>
    </location>
</feature>
<protein>
    <submittedName>
        <fullName evidence="2">Integrating conjugative element protein (TIGR03752 family)</fullName>
    </submittedName>
</protein>
<accession>A0A368XGR1</accession>
<name>A0A368XGR1_9BURK</name>
<dbReference type="RefSeq" id="WP_114471567.1">
    <property type="nucleotide sequence ID" value="NZ_QPJK01000011.1"/>
</dbReference>
<evidence type="ECO:0000313" key="3">
    <source>
        <dbReference type="Proteomes" id="UP000252884"/>
    </source>
</evidence>
<gene>
    <name evidence="2" type="ORF">DES41_111166</name>
</gene>
<sequence length="565" mass="57234">MATTQNKLIPVLGLVAVAIVGTVAWKSATKPARTEAGPVMTSVPQAELPPTKGADRDTPQETLQTVIASNRELRESTEQVLKENKALRLELEDERRRRPPPPQQRMMTIGPDGIAVPAAGGRSNGTPAPSNTAGASPSDPASSGTSDSTADRGVVDVFSQAFDRASAAAGKVLDDQPGVFNFGGARAPGSTGGPTGSAGPVGIHGVPGSGGTAGQGTNAGQEQPWSTPAEGVVAYKVIPPMGYALQQTQPAGPNKVATGSYVRTTTPTASATPAPNGAATRAAGAANAAQAKAEPVPYFTIPENATLAGVVSMTSLIGRVPIDGRVTDPMQWKAVVGRDNLAANGFELPDDLAGMIVSGIAIGDMALSCTEGKVRSITFVFNDGTINTVSARRGGAGAGGAGGAARAATPVSGGTGGFAGAGDLGFISDLRGNPCVSGKFVTNAPAYLTDIVGMKTLEVAGQAYADAQRTVTQSGMFGATSSTITGSVGSYALGQAVAGASDEVSKWLMARLKSSFDAVVTPSGQRLVVHLDSEIRIDKQPQGRRLVHRQQSAALNARGAHHGLE</sequence>